<evidence type="ECO:0000313" key="1">
    <source>
        <dbReference type="EMBL" id="GAI55509.1"/>
    </source>
</evidence>
<dbReference type="EMBL" id="BARV01040594">
    <property type="protein sequence ID" value="GAI55509.1"/>
    <property type="molecule type" value="Genomic_DNA"/>
</dbReference>
<comment type="caution">
    <text evidence="1">The sequence shown here is derived from an EMBL/GenBank/DDBJ whole genome shotgun (WGS) entry which is preliminary data.</text>
</comment>
<feature type="non-terminal residue" evidence="1">
    <location>
        <position position="100"/>
    </location>
</feature>
<gene>
    <name evidence="1" type="ORF">S06H3_61794</name>
</gene>
<dbReference type="AlphaFoldDB" id="X1RIZ1"/>
<protein>
    <submittedName>
        <fullName evidence="1">Uncharacterized protein</fullName>
    </submittedName>
</protein>
<reference evidence="1" key="1">
    <citation type="journal article" date="2014" name="Front. Microbiol.">
        <title>High frequency of phylogenetically diverse reductive dehalogenase-homologous genes in deep subseafloor sedimentary metagenomes.</title>
        <authorList>
            <person name="Kawai M."/>
            <person name="Futagami T."/>
            <person name="Toyoda A."/>
            <person name="Takaki Y."/>
            <person name="Nishi S."/>
            <person name="Hori S."/>
            <person name="Arai W."/>
            <person name="Tsubouchi T."/>
            <person name="Morono Y."/>
            <person name="Uchiyama I."/>
            <person name="Ito T."/>
            <person name="Fujiyama A."/>
            <person name="Inagaki F."/>
            <person name="Takami H."/>
        </authorList>
    </citation>
    <scope>NUCLEOTIDE SEQUENCE</scope>
    <source>
        <strain evidence="1">Expedition CK06-06</strain>
    </source>
</reference>
<accession>X1RIZ1</accession>
<sequence length="100" mass="10417">MRKLITALVIAALLLSLSSTSVYAAEGGVPSEAKGGNTAPTVDGVWLVETGDDTPVIAMVPLTEYRVKATIGDINTIDDIDDIGFHVYHTLNGAQSASSK</sequence>
<organism evidence="1">
    <name type="scientific">marine sediment metagenome</name>
    <dbReference type="NCBI Taxonomy" id="412755"/>
    <lineage>
        <taxon>unclassified sequences</taxon>
        <taxon>metagenomes</taxon>
        <taxon>ecological metagenomes</taxon>
    </lineage>
</organism>
<proteinExistence type="predicted"/>
<name>X1RIZ1_9ZZZZ</name>